<dbReference type="PANTHER" id="PTHR43401">
    <property type="entry name" value="L-THREONINE 3-DEHYDROGENASE"/>
    <property type="match status" value="1"/>
</dbReference>
<dbReference type="GO" id="GO:0008270">
    <property type="term" value="F:zinc ion binding"/>
    <property type="evidence" value="ECO:0007669"/>
    <property type="project" value="InterPro"/>
</dbReference>
<comment type="caution">
    <text evidence="6">The sequence shown here is derived from an EMBL/GenBank/DDBJ whole genome shotgun (WGS) entry which is preliminary data.</text>
</comment>
<evidence type="ECO:0000256" key="4">
    <source>
        <dbReference type="RuleBase" id="RU361277"/>
    </source>
</evidence>
<evidence type="ECO:0000256" key="3">
    <source>
        <dbReference type="ARBA" id="ARBA00023002"/>
    </source>
</evidence>
<feature type="domain" description="Enoyl reductase (ER)" evidence="5">
    <location>
        <begin position="8"/>
        <end position="343"/>
    </location>
</feature>
<proteinExistence type="inferred from homology"/>
<dbReference type="InterPro" id="IPR020843">
    <property type="entry name" value="ER"/>
</dbReference>
<dbReference type="InterPro" id="IPR036291">
    <property type="entry name" value="NAD(P)-bd_dom_sf"/>
</dbReference>
<dbReference type="Gene3D" id="3.40.50.720">
    <property type="entry name" value="NAD(P)-binding Rossmann-like Domain"/>
    <property type="match status" value="1"/>
</dbReference>
<dbReference type="Proteomes" id="UP000275076">
    <property type="component" value="Unassembled WGS sequence"/>
</dbReference>
<dbReference type="Gene3D" id="3.90.180.10">
    <property type="entry name" value="Medium-chain alcohol dehydrogenases, catalytic domain"/>
    <property type="match status" value="1"/>
</dbReference>
<comment type="similarity">
    <text evidence="4">Belongs to the zinc-containing alcohol dehydrogenase family.</text>
</comment>
<keyword evidence="3" id="KW-0560">Oxidoreductase</keyword>
<dbReference type="PROSITE" id="PS00059">
    <property type="entry name" value="ADH_ZINC"/>
    <property type="match status" value="1"/>
</dbReference>
<keyword evidence="7" id="KW-1185">Reference proteome</keyword>
<dbReference type="SUPFAM" id="SSF51735">
    <property type="entry name" value="NAD(P)-binding Rossmann-fold domains"/>
    <property type="match status" value="1"/>
</dbReference>
<dbReference type="InterPro" id="IPR013149">
    <property type="entry name" value="ADH-like_C"/>
</dbReference>
<dbReference type="RefSeq" id="WP_125558556.1">
    <property type="nucleotide sequence ID" value="NZ_RBVX01000024.1"/>
</dbReference>
<evidence type="ECO:0000313" key="7">
    <source>
        <dbReference type="Proteomes" id="UP000275076"/>
    </source>
</evidence>
<dbReference type="PANTHER" id="PTHR43401:SF2">
    <property type="entry name" value="L-THREONINE 3-DEHYDROGENASE"/>
    <property type="match status" value="1"/>
</dbReference>
<sequence length="346" mass="37060">MKAVVFNGPEDMELQELETPEIKKGEILLKVANSAICGTDVRIYTGKKTKDVRTPSIIGHETVGEIVEIGEGVKNYEQGQRVGIIPIISCQHCDACLNGLENACENRQAIGYEFDGGFAEYVKIPSEAVEKGNLLNIPDHVDFSEAVITEPLACCINGLRKSNVKLNDTVVVIGAGPIGLMHVQLAKIAGAGKVYVSEIVDHRRQKAMDAGADGVVNPETESLQEKIKEYTQGKGADVVVMAIGVAGLVNECASLLKKCGTLNLFAGFTKGEWSQIDPNAIHYNEINVVGTTASTRQDNRNAMSLIANGKINTDVITTPGYSLETIEAAINDVMDGSGMKSVLNIN</sequence>
<keyword evidence="2 4" id="KW-0862">Zinc</keyword>
<reference evidence="6 7" key="1">
    <citation type="submission" date="2018-10" db="EMBL/GenBank/DDBJ databases">
        <title>Draft genome sequence of Bacillus salarius IM0101, isolated from a hypersaline soil in Inner Mongolia, China.</title>
        <authorList>
            <person name="Yamprayoonswat W."/>
            <person name="Boonvisut S."/>
            <person name="Jumpathong W."/>
            <person name="Sittihan S."/>
            <person name="Ruangsuj P."/>
            <person name="Wanthongcharoen S."/>
            <person name="Thongpramul N."/>
            <person name="Pimmason S."/>
            <person name="Yu B."/>
            <person name="Yasawong M."/>
        </authorList>
    </citation>
    <scope>NUCLEOTIDE SEQUENCE [LARGE SCALE GENOMIC DNA]</scope>
    <source>
        <strain evidence="6 7">IM0101</strain>
    </source>
</reference>
<dbReference type="InterPro" id="IPR011032">
    <property type="entry name" value="GroES-like_sf"/>
</dbReference>
<dbReference type="Pfam" id="PF00107">
    <property type="entry name" value="ADH_zinc_N"/>
    <property type="match status" value="1"/>
</dbReference>
<organism evidence="6 7">
    <name type="scientific">Salibacterium salarium</name>
    <dbReference type="NCBI Taxonomy" id="284579"/>
    <lineage>
        <taxon>Bacteria</taxon>
        <taxon>Bacillati</taxon>
        <taxon>Bacillota</taxon>
        <taxon>Bacilli</taxon>
        <taxon>Bacillales</taxon>
        <taxon>Bacillaceae</taxon>
    </lineage>
</organism>
<dbReference type="CDD" id="cd08235">
    <property type="entry name" value="iditol_2_DH_like"/>
    <property type="match status" value="1"/>
</dbReference>
<dbReference type="Pfam" id="PF08240">
    <property type="entry name" value="ADH_N"/>
    <property type="match status" value="1"/>
</dbReference>
<evidence type="ECO:0000313" key="6">
    <source>
        <dbReference type="EMBL" id="RSL31450.1"/>
    </source>
</evidence>
<dbReference type="InterPro" id="IPR050129">
    <property type="entry name" value="Zn_alcohol_dh"/>
</dbReference>
<dbReference type="AlphaFoldDB" id="A0A428MZ72"/>
<protein>
    <submittedName>
        <fullName evidence="6">Threonine dehydrogenase</fullName>
    </submittedName>
</protein>
<accession>A0A428MZ72</accession>
<dbReference type="InterPro" id="IPR013154">
    <property type="entry name" value="ADH-like_N"/>
</dbReference>
<evidence type="ECO:0000256" key="1">
    <source>
        <dbReference type="ARBA" id="ARBA00022723"/>
    </source>
</evidence>
<dbReference type="InterPro" id="IPR002328">
    <property type="entry name" value="ADH_Zn_CS"/>
</dbReference>
<gene>
    <name evidence="6" type="ORF">D7Z54_20640</name>
</gene>
<evidence type="ECO:0000256" key="2">
    <source>
        <dbReference type="ARBA" id="ARBA00022833"/>
    </source>
</evidence>
<dbReference type="GO" id="GO:0016491">
    <property type="term" value="F:oxidoreductase activity"/>
    <property type="evidence" value="ECO:0007669"/>
    <property type="project" value="UniProtKB-KW"/>
</dbReference>
<dbReference type="SUPFAM" id="SSF50129">
    <property type="entry name" value="GroES-like"/>
    <property type="match status" value="1"/>
</dbReference>
<dbReference type="SMART" id="SM00829">
    <property type="entry name" value="PKS_ER"/>
    <property type="match status" value="1"/>
</dbReference>
<comment type="cofactor">
    <cofactor evidence="4">
        <name>Zn(2+)</name>
        <dbReference type="ChEBI" id="CHEBI:29105"/>
    </cofactor>
</comment>
<name>A0A428MZ72_9BACI</name>
<evidence type="ECO:0000259" key="5">
    <source>
        <dbReference type="SMART" id="SM00829"/>
    </source>
</evidence>
<dbReference type="EMBL" id="RBVX01000024">
    <property type="protein sequence ID" value="RSL31450.1"/>
    <property type="molecule type" value="Genomic_DNA"/>
</dbReference>
<dbReference type="OrthoDB" id="9770238at2"/>
<keyword evidence="1 4" id="KW-0479">Metal-binding</keyword>